<dbReference type="EMBL" id="GG662440">
    <property type="protein sequence ID" value="EWS71744.1"/>
    <property type="molecule type" value="Genomic_DNA"/>
</dbReference>
<protein>
    <submittedName>
        <fullName evidence="2">Uncharacterized protein</fullName>
    </submittedName>
</protein>
<dbReference type="GeneID" id="24440562"/>
<evidence type="ECO:0000313" key="2">
    <source>
        <dbReference type="EMBL" id="EWS71744.1"/>
    </source>
</evidence>
<dbReference type="Proteomes" id="UP000009168">
    <property type="component" value="Unassembled WGS sequence"/>
</dbReference>
<accession>W7XFY0</accession>
<keyword evidence="3" id="KW-1185">Reference proteome</keyword>
<dbReference type="InParanoid" id="W7XFY0"/>
<evidence type="ECO:0000256" key="1">
    <source>
        <dbReference type="SAM" id="Coils"/>
    </source>
</evidence>
<name>W7XFY0_TETTS</name>
<dbReference type="RefSeq" id="XP_012655730.1">
    <property type="nucleotide sequence ID" value="XM_012800276.1"/>
</dbReference>
<sequence length="467" mass="55807">MSISQNDLNFIDSFSSENCSKYTKEQKEDNSHFTEQIDKHNQKYRIMQYYNDQKNCKLKKKKLIQKDQAKNVAYGYKRILKLTTLNLNEKQQQLEKFIFQEIPSQKTFFIAGDILIELIGTNDLEACSVFNEFRNIVQVEKTSNSLSFQLESIQPLQHITRIIYYLEGSQDQELYEFAQNLKNHQQTIFLINDQIENLKQNYLVNSQDYNSILQLRKQFIEEEKKKFISERVCMDEFCSVGTLTISFENNSSTLSSMTFARPTIALVGADDEELSKHFLRKGFIKFFNQNARKRIFTSSMMFQMIHEQEQEVLIPDFQLTTIDDIKIFCECKMMSKKICFPPHLKFKGDGINFINVFDQLFYIKYMITPQILQQVIQIRAQYSYESPQNQFFPKNYYYNNDLELENLNYVMECQIFLEKHYRDMVQQLQNEKNLKEQQLQQQILLNKQQKQMNLQQPCKFRYISQNQ</sequence>
<dbReference type="KEGG" id="tet:TTHERM_000760719"/>
<dbReference type="AlphaFoldDB" id="W7XFY0"/>
<gene>
    <name evidence="2" type="ORF">TTHERM_000760719</name>
</gene>
<keyword evidence="1" id="KW-0175">Coiled coil</keyword>
<feature type="coiled-coil region" evidence="1">
    <location>
        <begin position="417"/>
        <end position="445"/>
    </location>
</feature>
<proteinExistence type="predicted"/>
<evidence type="ECO:0000313" key="3">
    <source>
        <dbReference type="Proteomes" id="UP000009168"/>
    </source>
</evidence>
<organism evidence="2 3">
    <name type="scientific">Tetrahymena thermophila (strain SB210)</name>
    <dbReference type="NCBI Taxonomy" id="312017"/>
    <lineage>
        <taxon>Eukaryota</taxon>
        <taxon>Sar</taxon>
        <taxon>Alveolata</taxon>
        <taxon>Ciliophora</taxon>
        <taxon>Intramacronucleata</taxon>
        <taxon>Oligohymenophorea</taxon>
        <taxon>Hymenostomatida</taxon>
        <taxon>Tetrahymenina</taxon>
        <taxon>Tetrahymenidae</taxon>
        <taxon>Tetrahymena</taxon>
    </lineage>
</organism>
<reference evidence="3" key="1">
    <citation type="journal article" date="2006" name="PLoS Biol.">
        <title>Macronuclear genome sequence of the ciliate Tetrahymena thermophila, a model eukaryote.</title>
        <authorList>
            <person name="Eisen J.A."/>
            <person name="Coyne R.S."/>
            <person name="Wu M."/>
            <person name="Wu D."/>
            <person name="Thiagarajan M."/>
            <person name="Wortman J.R."/>
            <person name="Badger J.H."/>
            <person name="Ren Q."/>
            <person name="Amedeo P."/>
            <person name="Jones K.M."/>
            <person name="Tallon L.J."/>
            <person name="Delcher A.L."/>
            <person name="Salzberg S.L."/>
            <person name="Silva J.C."/>
            <person name="Haas B.J."/>
            <person name="Majoros W.H."/>
            <person name="Farzad M."/>
            <person name="Carlton J.M."/>
            <person name="Smith R.K. Jr."/>
            <person name="Garg J."/>
            <person name="Pearlman R.E."/>
            <person name="Karrer K.M."/>
            <person name="Sun L."/>
            <person name="Manning G."/>
            <person name="Elde N.C."/>
            <person name="Turkewitz A.P."/>
            <person name="Asai D.J."/>
            <person name="Wilkes D.E."/>
            <person name="Wang Y."/>
            <person name="Cai H."/>
            <person name="Collins K."/>
            <person name="Stewart B.A."/>
            <person name="Lee S.R."/>
            <person name="Wilamowska K."/>
            <person name="Weinberg Z."/>
            <person name="Ruzzo W.L."/>
            <person name="Wloga D."/>
            <person name="Gaertig J."/>
            <person name="Frankel J."/>
            <person name="Tsao C.-C."/>
            <person name="Gorovsky M.A."/>
            <person name="Keeling P.J."/>
            <person name="Waller R.F."/>
            <person name="Patron N.J."/>
            <person name="Cherry J.M."/>
            <person name="Stover N.A."/>
            <person name="Krieger C.J."/>
            <person name="del Toro C."/>
            <person name="Ryder H.F."/>
            <person name="Williamson S.C."/>
            <person name="Barbeau R.A."/>
            <person name="Hamilton E.P."/>
            <person name="Orias E."/>
        </authorList>
    </citation>
    <scope>NUCLEOTIDE SEQUENCE [LARGE SCALE GENOMIC DNA]</scope>
    <source>
        <strain evidence="3">SB210</strain>
    </source>
</reference>